<dbReference type="RefSeq" id="WP_078931733.1">
    <property type="nucleotide sequence ID" value="NZ_FUXC01000014.1"/>
</dbReference>
<dbReference type="EMBL" id="FUXC01000014">
    <property type="protein sequence ID" value="SKA03302.1"/>
    <property type="molecule type" value="Genomic_DNA"/>
</dbReference>
<evidence type="ECO:0000313" key="3">
    <source>
        <dbReference type="EMBL" id="SKA03302.1"/>
    </source>
</evidence>
<organism evidence="3 4">
    <name type="scientific">Treponema berlinense</name>
    <dbReference type="NCBI Taxonomy" id="225004"/>
    <lineage>
        <taxon>Bacteria</taxon>
        <taxon>Pseudomonadati</taxon>
        <taxon>Spirochaetota</taxon>
        <taxon>Spirochaetia</taxon>
        <taxon>Spirochaetales</taxon>
        <taxon>Treponemataceae</taxon>
        <taxon>Treponema</taxon>
    </lineage>
</organism>
<gene>
    <name evidence="3" type="ORF">SAMN02745152_01991</name>
</gene>
<dbReference type="STRING" id="225004.SAMN02745152_01991"/>
<dbReference type="AlphaFoldDB" id="A0A1T4QHY5"/>
<dbReference type="GO" id="GO:0005694">
    <property type="term" value="C:chromosome"/>
    <property type="evidence" value="ECO:0007669"/>
    <property type="project" value="TreeGrafter"/>
</dbReference>
<proteinExistence type="predicted"/>
<evidence type="ECO:0000259" key="2">
    <source>
        <dbReference type="SMART" id="SM00470"/>
    </source>
</evidence>
<sequence length="322" mass="37167">MKVINNLKEKLQSAKDSILSTKEKFVEGLNQVIWVDIDKIHTDEYKDFLKLDKNRVSAIANSMKKEGIKVEHPLICVYKNHKFYLRDGQHRLNAGKIIHAAKLPVIVKSFDSKEQEAAYISDIELLSRHLTDYEFLVLLERKYKAMEQTEQSKAAFISEMATLFGKSERSIYNGLSLLKNCDDNIRSEIQAGKLTINAAISQLKKKAITEDANERKPKVSKDAKDLRRFCNFALRNLYFKYSYCDITTASESIIDVWFKNRTNIDDDGYIIDYNIVEKGHFDYLRCRVDDESETDGLSEVFGLSDEDDDPPPIMPTYNLDDF</sequence>
<dbReference type="InterPro" id="IPR050336">
    <property type="entry name" value="Chromosome_partition/occlusion"/>
</dbReference>
<dbReference type="GeneID" id="303368213"/>
<dbReference type="SUPFAM" id="SSF110849">
    <property type="entry name" value="ParB/Sulfiredoxin"/>
    <property type="match status" value="1"/>
</dbReference>
<keyword evidence="4" id="KW-1185">Reference proteome</keyword>
<dbReference type="SMART" id="SM00470">
    <property type="entry name" value="ParB"/>
    <property type="match status" value="1"/>
</dbReference>
<dbReference type="InterPro" id="IPR003115">
    <property type="entry name" value="ParB_N"/>
</dbReference>
<evidence type="ECO:0000313" key="4">
    <source>
        <dbReference type="Proteomes" id="UP000190395"/>
    </source>
</evidence>
<dbReference type="InterPro" id="IPR036086">
    <property type="entry name" value="ParB/Sulfiredoxin_sf"/>
</dbReference>
<reference evidence="3 4" key="1">
    <citation type="submission" date="2017-02" db="EMBL/GenBank/DDBJ databases">
        <authorList>
            <person name="Peterson S.W."/>
        </authorList>
    </citation>
    <scope>NUCLEOTIDE SEQUENCE [LARGE SCALE GENOMIC DNA]</scope>
    <source>
        <strain evidence="3 4">ATCC BAA-909</strain>
    </source>
</reference>
<feature type="domain" description="ParB-like N-terminal" evidence="2">
    <location>
        <begin position="33"/>
        <end position="126"/>
    </location>
</feature>
<dbReference type="GO" id="GO:0007059">
    <property type="term" value="P:chromosome segregation"/>
    <property type="evidence" value="ECO:0007669"/>
    <property type="project" value="TreeGrafter"/>
</dbReference>
<dbReference type="PANTHER" id="PTHR33375">
    <property type="entry name" value="CHROMOSOME-PARTITIONING PROTEIN PARB-RELATED"/>
    <property type="match status" value="1"/>
</dbReference>
<feature type="region of interest" description="Disordered" evidence="1">
    <location>
        <begin position="303"/>
        <end position="322"/>
    </location>
</feature>
<dbReference type="Gene3D" id="3.90.1530.10">
    <property type="entry name" value="Conserved hypothetical protein from pyrococcus furiosus pfu- 392566-001, ParB domain"/>
    <property type="match status" value="1"/>
</dbReference>
<dbReference type="PANTHER" id="PTHR33375:SF1">
    <property type="entry name" value="CHROMOSOME-PARTITIONING PROTEIN PARB-RELATED"/>
    <property type="match status" value="1"/>
</dbReference>
<accession>A0A1T4QHY5</accession>
<evidence type="ECO:0000256" key="1">
    <source>
        <dbReference type="SAM" id="MobiDB-lite"/>
    </source>
</evidence>
<name>A0A1T4QHY5_9SPIR</name>
<protein>
    <submittedName>
        <fullName evidence="3">Chromosome segregation protein Spo0J, contains ParB-like nuclease domain</fullName>
    </submittedName>
</protein>
<dbReference type="Pfam" id="PF02195">
    <property type="entry name" value="ParB_N"/>
    <property type="match status" value="1"/>
</dbReference>
<dbReference type="Proteomes" id="UP000190395">
    <property type="component" value="Unassembled WGS sequence"/>
</dbReference>